<feature type="signal peptide" evidence="1">
    <location>
        <begin position="1"/>
        <end position="22"/>
    </location>
</feature>
<organism evidence="2 3">
    <name type="scientific">Halomarinibacterium sedimenti</name>
    <dbReference type="NCBI Taxonomy" id="2857106"/>
    <lineage>
        <taxon>Bacteria</taxon>
        <taxon>Pseudomonadati</taxon>
        <taxon>Bacteroidota</taxon>
        <taxon>Flavobacteriia</taxon>
        <taxon>Flavobacteriales</taxon>
        <taxon>Flavobacteriaceae</taxon>
        <taxon>Halomarinibacterium</taxon>
    </lineage>
</organism>
<evidence type="ECO:0000256" key="1">
    <source>
        <dbReference type="SAM" id="SignalP"/>
    </source>
</evidence>
<dbReference type="RefSeq" id="WP_219052437.1">
    <property type="nucleotide sequence ID" value="NZ_JAHWDP010000003.1"/>
</dbReference>
<evidence type="ECO:0000313" key="3">
    <source>
        <dbReference type="Proteomes" id="UP001138686"/>
    </source>
</evidence>
<dbReference type="Proteomes" id="UP001138686">
    <property type="component" value="Unassembled WGS sequence"/>
</dbReference>
<evidence type="ECO:0000313" key="2">
    <source>
        <dbReference type="EMBL" id="MBW2937996.1"/>
    </source>
</evidence>
<gene>
    <name evidence="2" type="ORF">KXJ69_07755</name>
</gene>
<protein>
    <submittedName>
        <fullName evidence="2">Uncharacterized protein</fullName>
    </submittedName>
</protein>
<dbReference type="AlphaFoldDB" id="A0A9X1K035"/>
<reference evidence="2" key="1">
    <citation type="submission" date="2021-07" db="EMBL/GenBank/DDBJ databases">
        <title>Aureisphaera sp. CAU 1614 isolated from sea sediment.</title>
        <authorList>
            <person name="Kim W."/>
        </authorList>
    </citation>
    <scope>NUCLEOTIDE SEQUENCE</scope>
    <source>
        <strain evidence="2">CAU 1614</strain>
    </source>
</reference>
<sequence length="178" mass="19167">MKSKITLLFFLSALMISCSKEANVDQEAIKDGNDMDTRRDEPGGGEPIVLYDDLLLAGQHIESGTISAVLVEGVIEVTYNTNSDWEIEETHLFVGDLSDLPTNGGGNPKIGRFPYKGNHASGTSTVTYSTIELQQGECVYVAAHAVVTNVNTGQTETAWGNGVPIGGNSWAMMFEVCY</sequence>
<dbReference type="EMBL" id="JAHWDP010000003">
    <property type="protein sequence ID" value="MBW2937996.1"/>
    <property type="molecule type" value="Genomic_DNA"/>
</dbReference>
<keyword evidence="3" id="KW-1185">Reference proteome</keyword>
<keyword evidence="1" id="KW-0732">Signal</keyword>
<accession>A0A9X1K035</accession>
<comment type="caution">
    <text evidence="2">The sequence shown here is derived from an EMBL/GenBank/DDBJ whole genome shotgun (WGS) entry which is preliminary data.</text>
</comment>
<proteinExistence type="predicted"/>
<name>A0A9X1K035_9FLAO</name>
<dbReference type="PROSITE" id="PS51257">
    <property type="entry name" value="PROKAR_LIPOPROTEIN"/>
    <property type="match status" value="1"/>
</dbReference>
<feature type="chain" id="PRO_5040924140" evidence="1">
    <location>
        <begin position="23"/>
        <end position="178"/>
    </location>
</feature>